<proteinExistence type="predicted"/>
<dbReference type="Gene3D" id="1.10.10.10">
    <property type="entry name" value="Winged helix-like DNA-binding domain superfamily/Winged helix DNA-binding domain"/>
    <property type="match status" value="1"/>
</dbReference>
<organism evidence="4 5">
    <name type="scientific">Rhodococcus wratislaviensis</name>
    <name type="common">Tsukamurella wratislaviensis</name>
    <dbReference type="NCBI Taxonomy" id="44752"/>
    <lineage>
        <taxon>Bacteria</taxon>
        <taxon>Bacillati</taxon>
        <taxon>Actinomycetota</taxon>
        <taxon>Actinomycetes</taxon>
        <taxon>Mycobacteriales</taxon>
        <taxon>Nocardiaceae</taxon>
        <taxon>Rhodococcus</taxon>
    </lineage>
</organism>
<keyword evidence="1" id="KW-0175">Coiled coil</keyword>
<dbReference type="EMBL" id="UAUI01000009">
    <property type="protein sequence ID" value="SPZ39108.1"/>
    <property type="molecule type" value="Genomic_DNA"/>
</dbReference>
<dbReference type="AlphaFoldDB" id="A0AB38FCG0"/>
<reference evidence="4 5" key="1">
    <citation type="submission" date="2018-06" db="EMBL/GenBank/DDBJ databases">
        <authorList>
            <consortium name="Pathogen Informatics"/>
            <person name="Doyle S."/>
        </authorList>
    </citation>
    <scope>NUCLEOTIDE SEQUENCE [LARGE SCALE GENOMIC DNA]</scope>
    <source>
        <strain evidence="4 5">NCTC13229</strain>
    </source>
</reference>
<dbReference type="InterPro" id="IPR052509">
    <property type="entry name" value="Metal_resp_DNA-bind_regulator"/>
</dbReference>
<dbReference type="SUPFAM" id="SSF46785">
    <property type="entry name" value="Winged helix' DNA-binding domain"/>
    <property type="match status" value="1"/>
</dbReference>
<accession>A0AB38FCG0</accession>
<sequence length="214" mass="23590">MPGRVLDNPLVLPVLGLLLESPMHPYQLEVTLRDRSEEGQWPLNRGSLNNVVAALAAVGWIEEHERAQREGRPARTVYALTDTGRAELVNRLDLQIRSAAREFSPFFAAISYLGALGRAGAVDALTERAERLTARIESDQERLTRVLDDGVPALFVVEADYALHAARGELAWIASTISDIHAGRLTWPAPHDVSPSRTSLRADSANRDGRDARR</sequence>
<evidence type="ECO:0000256" key="2">
    <source>
        <dbReference type="SAM" id="MobiDB-lite"/>
    </source>
</evidence>
<dbReference type="PANTHER" id="PTHR33169:SF27">
    <property type="entry name" value="TRANSCRIPTIONAL REGULATOR PADR FAMILY PROTEIN"/>
    <property type="match status" value="1"/>
</dbReference>
<dbReference type="InterPro" id="IPR036390">
    <property type="entry name" value="WH_DNA-bd_sf"/>
</dbReference>
<feature type="coiled-coil region" evidence="1">
    <location>
        <begin position="122"/>
        <end position="149"/>
    </location>
</feature>
<dbReference type="Proteomes" id="UP000251211">
    <property type="component" value="Unassembled WGS sequence"/>
</dbReference>
<dbReference type="Pfam" id="PF03551">
    <property type="entry name" value="PadR"/>
    <property type="match status" value="1"/>
</dbReference>
<evidence type="ECO:0000313" key="4">
    <source>
        <dbReference type="EMBL" id="SPZ39108.1"/>
    </source>
</evidence>
<dbReference type="PANTHER" id="PTHR33169">
    <property type="entry name" value="PADR-FAMILY TRANSCRIPTIONAL REGULATOR"/>
    <property type="match status" value="1"/>
</dbReference>
<feature type="domain" description="Transcription regulator PadR N-terminal" evidence="3">
    <location>
        <begin position="14"/>
        <end position="88"/>
    </location>
</feature>
<feature type="compositionally biased region" description="Basic and acidic residues" evidence="2">
    <location>
        <begin position="204"/>
        <end position="214"/>
    </location>
</feature>
<feature type="region of interest" description="Disordered" evidence="2">
    <location>
        <begin position="191"/>
        <end position="214"/>
    </location>
</feature>
<evidence type="ECO:0000259" key="3">
    <source>
        <dbReference type="Pfam" id="PF03551"/>
    </source>
</evidence>
<dbReference type="InterPro" id="IPR005149">
    <property type="entry name" value="Tscrpt_reg_PadR_N"/>
</dbReference>
<evidence type="ECO:0000313" key="5">
    <source>
        <dbReference type="Proteomes" id="UP000251211"/>
    </source>
</evidence>
<evidence type="ECO:0000256" key="1">
    <source>
        <dbReference type="SAM" id="Coils"/>
    </source>
</evidence>
<gene>
    <name evidence="4" type="ORF">NCTC13229_02585</name>
</gene>
<protein>
    <submittedName>
        <fullName evidence="4">Transcriptional regulator</fullName>
    </submittedName>
</protein>
<name>A0AB38FCG0_RHOWR</name>
<dbReference type="RefSeq" id="WP_128640014.1">
    <property type="nucleotide sequence ID" value="NZ_QTTP01000001.1"/>
</dbReference>
<comment type="caution">
    <text evidence="4">The sequence shown here is derived from an EMBL/GenBank/DDBJ whole genome shotgun (WGS) entry which is preliminary data.</text>
</comment>
<dbReference type="InterPro" id="IPR036388">
    <property type="entry name" value="WH-like_DNA-bd_sf"/>
</dbReference>